<dbReference type="EMBL" id="BT098553">
    <property type="protein sequence ID" value="ACU23759.1"/>
    <property type="molecule type" value="mRNA"/>
</dbReference>
<keyword evidence="1" id="KW-0732">Signal</keyword>
<evidence type="ECO:0000313" key="2">
    <source>
        <dbReference type="EMBL" id="ACU23759.1"/>
    </source>
</evidence>
<feature type="chain" id="PRO_5002970412" evidence="1">
    <location>
        <begin position="17"/>
        <end position="56"/>
    </location>
</feature>
<feature type="signal peptide" evidence="1">
    <location>
        <begin position="1"/>
        <end position="16"/>
    </location>
</feature>
<evidence type="ECO:0000256" key="1">
    <source>
        <dbReference type="SAM" id="SignalP"/>
    </source>
</evidence>
<reference evidence="2" key="1">
    <citation type="submission" date="2009-08" db="EMBL/GenBank/DDBJ databases">
        <authorList>
            <person name="Cheung F."/>
            <person name="Xiao Y."/>
            <person name="Chan A."/>
            <person name="Moskal W."/>
            <person name="Town C.D."/>
        </authorList>
    </citation>
    <scope>NUCLEOTIDE SEQUENCE</scope>
</reference>
<protein>
    <submittedName>
        <fullName evidence="2">Uncharacterized protein</fullName>
    </submittedName>
</protein>
<name>C6TLG7_SOYBN</name>
<accession>C6TLG7</accession>
<dbReference type="AlphaFoldDB" id="C6TLG7"/>
<proteinExistence type="evidence at transcript level"/>
<sequence length="56" mass="6727">MFLNLTSLYLVIKTFATAYRGRGYCHYYIIYKIGFDYVIHSDAYIFLQKKPIFAKF</sequence>
<organism evidence="2">
    <name type="scientific">Glycine max</name>
    <name type="common">Soybean</name>
    <name type="synonym">Glycine hispida</name>
    <dbReference type="NCBI Taxonomy" id="3847"/>
    <lineage>
        <taxon>Eukaryota</taxon>
        <taxon>Viridiplantae</taxon>
        <taxon>Streptophyta</taxon>
        <taxon>Embryophyta</taxon>
        <taxon>Tracheophyta</taxon>
        <taxon>Spermatophyta</taxon>
        <taxon>Magnoliopsida</taxon>
        <taxon>eudicotyledons</taxon>
        <taxon>Gunneridae</taxon>
        <taxon>Pentapetalae</taxon>
        <taxon>rosids</taxon>
        <taxon>fabids</taxon>
        <taxon>Fabales</taxon>
        <taxon>Fabaceae</taxon>
        <taxon>Papilionoideae</taxon>
        <taxon>50 kb inversion clade</taxon>
        <taxon>NPAAA clade</taxon>
        <taxon>indigoferoid/millettioid clade</taxon>
        <taxon>Phaseoleae</taxon>
        <taxon>Glycine</taxon>
        <taxon>Glycine subgen. Soja</taxon>
    </lineage>
</organism>